<proteinExistence type="predicted"/>
<reference evidence="1" key="1">
    <citation type="journal article" date="2020" name="Nat. Commun.">
        <title>Large-scale genome sequencing of mycorrhizal fungi provides insights into the early evolution of symbiotic traits.</title>
        <authorList>
            <person name="Miyauchi S."/>
            <person name="Kiss E."/>
            <person name="Kuo A."/>
            <person name="Drula E."/>
            <person name="Kohler A."/>
            <person name="Sanchez-Garcia M."/>
            <person name="Morin E."/>
            <person name="Andreopoulos B."/>
            <person name="Barry K.W."/>
            <person name="Bonito G."/>
            <person name="Buee M."/>
            <person name="Carver A."/>
            <person name="Chen C."/>
            <person name="Cichocki N."/>
            <person name="Clum A."/>
            <person name="Culley D."/>
            <person name="Crous P.W."/>
            <person name="Fauchery L."/>
            <person name="Girlanda M."/>
            <person name="Hayes R.D."/>
            <person name="Keri Z."/>
            <person name="LaButti K."/>
            <person name="Lipzen A."/>
            <person name="Lombard V."/>
            <person name="Magnuson J."/>
            <person name="Maillard F."/>
            <person name="Murat C."/>
            <person name="Nolan M."/>
            <person name="Ohm R.A."/>
            <person name="Pangilinan J."/>
            <person name="Pereira M.F."/>
            <person name="Perotto S."/>
            <person name="Peter M."/>
            <person name="Pfister S."/>
            <person name="Riley R."/>
            <person name="Sitrit Y."/>
            <person name="Stielow J.B."/>
            <person name="Szollosi G."/>
            <person name="Zifcakova L."/>
            <person name="Stursova M."/>
            <person name="Spatafora J.W."/>
            <person name="Tedersoo L."/>
            <person name="Vaario L.M."/>
            <person name="Yamada A."/>
            <person name="Yan M."/>
            <person name="Wang P."/>
            <person name="Xu J."/>
            <person name="Bruns T."/>
            <person name="Baldrian P."/>
            <person name="Vilgalys R."/>
            <person name="Dunand C."/>
            <person name="Henrissat B."/>
            <person name="Grigoriev I.V."/>
            <person name="Hibbett D."/>
            <person name="Nagy L.G."/>
            <person name="Martin F.M."/>
        </authorList>
    </citation>
    <scope>NUCLEOTIDE SEQUENCE</scope>
    <source>
        <strain evidence="1">UP504</strain>
    </source>
</reference>
<evidence type="ECO:0000313" key="1">
    <source>
        <dbReference type="EMBL" id="KAF9509220.1"/>
    </source>
</evidence>
<dbReference type="Proteomes" id="UP000886523">
    <property type="component" value="Unassembled WGS sequence"/>
</dbReference>
<sequence length="100" mass="11085">MESSSASFSPLGCGMPAINIGSPHCDMADGLYLQLPRRETWWLPLATCIIQTPNRRRWGGENRRVKRGAYNYTTFCTQPTSALGLLGNPAYGLQLEAHKD</sequence>
<organism evidence="1 2">
    <name type="scientific">Hydnum rufescens UP504</name>
    <dbReference type="NCBI Taxonomy" id="1448309"/>
    <lineage>
        <taxon>Eukaryota</taxon>
        <taxon>Fungi</taxon>
        <taxon>Dikarya</taxon>
        <taxon>Basidiomycota</taxon>
        <taxon>Agaricomycotina</taxon>
        <taxon>Agaricomycetes</taxon>
        <taxon>Cantharellales</taxon>
        <taxon>Hydnaceae</taxon>
        <taxon>Hydnum</taxon>
    </lineage>
</organism>
<keyword evidence="2" id="KW-1185">Reference proteome</keyword>
<dbReference type="EMBL" id="MU129040">
    <property type="protein sequence ID" value="KAF9509220.1"/>
    <property type="molecule type" value="Genomic_DNA"/>
</dbReference>
<comment type="caution">
    <text evidence="1">The sequence shown here is derived from an EMBL/GenBank/DDBJ whole genome shotgun (WGS) entry which is preliminary data.</text>
</comment>
<evidence type="ECO:0000313" key="2">
    <source>
        <dbReference type="Proteomes" id="UP000886523"/>
    </source>
</evidence>
<gene>
    <name evidence="1" type="ORF">BS47DRAFT_1349460</name>
</gene>
<accession>A0A9P6APU5</accession>
<protein>
    <submittedName>
        <fullName evidence="1">Uncharacterized protein</fullName>
    </submittedName>
</protein>
<name>A0A9P6APU5_9AGAM</name>
<dbReference type="AlphaFoldDB" id="A0A9P6APU5"/>